<dbReference type="RefSeq" id="WP_065236979.1">
    <property type="nucleotide sequence ID" value="NZ_JTJR01000011.1"/>
</dbReference>
<gene>
    <name evidence="1" type="ORF">QV06_03575</name>
</gene>
<protein>
    <submittedName>
        <fullName evidence="1">Uncharacterized protein</fullName>
    </submittedName>
</protein>
<evidence type="ECO:0000313" key="1">
    <source>
        <dbReference type="EMBL" id="OBX05289.1"/>
    </source>
</evidence>
<comment type="caution">
    <text evidence="1">The sequence shown here is derived from an EMBL/GenBank/DDBJ whole genome shotgun (WGS) entry which is preliminary data.</text>
</comment>
<name>A0A1A7PTA9_9PAST</name>
<dbReference type="EMBL" id="JTJR01000011">
    <property type="protein sequence ID" value="OBX05289.1"/>
    <property type="molecule type" value="Genomic_DNA"/>
</dbReference>
<organism evidence="1 2">
    <name type="scientific">Gallibacterium genomosp. 3</name>
    <dbReference type="NCBI Taxonomy" id="505345"/>
    <lineage>
        <taxon>Bacteria</taxon>
        <taxon>Pseudomonadati</taxon>
        <taxon>Pseudomonadota</taxon>
        <taxon>Gammaproteobacteria</taxon>
        <taxon>Pasteurellales</taxon>
        <taxon>Pasteurellaceae</taxon>
        <taxon>Gallibacterium</taxon>
    </lineage>
</organism>
<evidence type="ECO:0000313" key="2">
    <source>
        <dbReference type="Proteomes" id="UP000092626"/>
    </source>
</evidence>
<dbReference type="Proteomes" id="UP000092626">
    <property type="component" value="Unassembled WGS sequence"/>
</dbReference>
<dbReference type="AlphaFoldDB" id="A0A1A7PTA9"/>
<proteinExistence type="predicted"/>
<sequence>MASLSDLFPPSLAETAINNHLKAGVVLRLFCDFTTPPKYKFVMVASIVPLQVFIINSEIHPYILNNPNLLADQIDIPQADHSFLSHDSILNCVQAHQSFDISHLRQELMANFSQMYKGKLQPYVLRTVIDVVDKSTNLSRITKTQIITAIMQDNNL</sequence>
<reference evidence="1 2" key="1">
    <citation type="submission" date="2014-11" db="EMBL/GenBank/DDBJ databases">
        <title>Pan-genome of Gallibacterium spp.</title>
        <authorList>
            <person name="Kudirkiene E."/>
            <person name="Bojesen A.M."/>
        </authorList>
    </citation>
    <scope>NUCLEOTIDE SEQUENCE [LARGE SCALE GENOMIC DNA]</scope>
    <source>
        <strain evidence="1 2">59/S3/89</strain>
    </source>
</reference>
<accession>A0A1A7PTA9</accession>